<comment type="subcellular location">
    <subcellularLocation>
        <location evidence="1">Membrane</location>
        <topology evidence="1">Single-pass type I membrane protein</topology>
    </subcellularLocation>
</comment>
<dbReference type="GO" id="GO:0007219">
    <property type="term" value="P:Notch signaling pathway"/>
    <property type="evidence" value="ECO:0007669"/>
    <property type="project" value="UniProtKB-KW"/>
</dbReference>
<dbReference type="PANTHER" id="PTHR21092">
    <property type="entry name" value="NICASTRIN"/>
    <property type="match status" value="1"/>
</dbReference>
<feature type="signal peptide" evidence="11">
    <location>
        <begin position="1"/>
        <end position="23"/>
    </location>
</feature>
<organism evidence="13 14">
    <name type="scientific">Petromyzon marinus</name>
    <name type="common">Sea lamprey</name>
    <dbReference type="NCBI Taxonomy" id="7757"/>
    <lineage>
        <taxon>Eukaryota</taxon>
        <taxon>Metazoa</taxon>
        <taxon>Chordata</taxon>
        <taxon>Craniata</taxon>
        <taxon>Vertebrata</taxon>
        <taxon>Cyclostomata</taxon>
        <taxon>Hyperoartia</taxon>
        <taxon>Petromyzontiformes</taxon>
        <taxon>Petromyzontidae</taxon>
        <taxon>Petromyzon</taxon>
    </lineage>
</organism>
<evidence type="ECO:0000256" key="10">
    <source>
        <dbReference type="SAM" id="Phobius"/>
    </source>
</evidence>
<evidence type="ECO:0000256" key="6">
    <source>
        <dbReference type="ARBA" id="ARBA00022976"/>
    </source>
</evidence>
<keyword evidence="13" id="KW-1185">Reference proteome</keyword>
<dbReference type="InterPro" id="IPR041084">
    <property type="entry name" value="Ncstrn_small"/>
</dbReference>
<dbReference type="KEGG" id="pmrn:116955924"/>
<evidence type="ECO:0000259" key="12">
    <source>
        <dbReference type="Pfam" id="PF18266"/>
    </source>
</evidence>
<name>A0AAJ7XGC7_PETMA</name>
<evidence type="ECO:0000256" key="2">
    <source>
        <dbReference type="ARBA" id="ARBA00007717"/>
    </source>
</evidence>
<evidence type="ECO:0000256" key="8">
    <source>
        <dbReference type="ARBA" id="ARBA00023136"/>
    </source>
</evidence>
<keyword evidence="4 10" id="KW-0812">Transmembrane</keyword>
<evidence type="ECO:0000256" key="11">
    <source>
        <dbReference type="SAM" id="SignalP"/>
    </source>
</evidence>
<evidence type="ECO:0000256" key="1">
    <source>
        <dbReference type="ARBA" id="ARBA00004479"/>
    </source>
</evidence>
<evidence type="ECO:0000256" key="4">
    <source>
        <dbReference type="ARBA" id="ARBA00022692"/>
    </source>
</evidence>
<dbReference type="InterPro" id="IPR008710">
    <property type="entry name" value="Nicastrin"/>
</dbReference>
<proteinExistence type="inferred from homology"/>
<gene>
    <name evidence="14" type="primary">NCSTN</name>
</gene>
<keyword evidence="9" id="KW-0325">Glycoprotein</keyword>
<dbReference type="Proteomes" id="UP001318040">
    <property type="component" value="Chromosome 62"/>
</dbReference>
<keyword evidence="7 10" id="KW-1133">Transmembrane helix</keyword>
<dbReference type="Pfam" id="PF05450">
    <property type="entry name" value="Nicastrin"/>
    <property type="match status" value="1"/>
</dbReference>
<feature type="chain" id="PRO_5042614402" description="Nicastrin" evidence="11">
    <location>
        <begin position="24"/>
        <end position="704"/>
    </location>
</feature>
<dbReference type="SUPFAM" id="SSF53187">
    <property type="entry name" value="Zn-dependent exopeptidases"/>
    <property type="match status" value="1"/>
</dbReference>
<evidence type="ECO:0000313" key="13">
    <source>
        <dbReference type="Proteomes" id="UP001318040"/>
    </source>
</evidence>
<dbReference type="RefSeq" id="XP_032833167.1">
    <property type="nucleotide sequence ID" value="XM_032977276.1"/>
</dbReference>
<keyword evidence="5 11" id="KW-0732">Signal</keyword>
<evidence type="ECO:0000313" key="14">
    <source>
        <dbReference type="RefSeq" id="XP_032833167.1"/>
    </source>
</evidence>
<keyword evidence="8 10" id="KW-0472">Membrane</keyword>
<keyword evidence="6" id="KW-0914">Notch signaling pathway</keyword>
<evidence type="ECO:0000256" key="5">
    <source>
        <dbReference type="ARBA" id="ARBA00022729"/>
    </source>
</evidence>
<evidence type="ECO:0000256" key="9">
    <source>
        <dbReference type="ARBA" id="ARBA00023180"/>
    </source>
</evidence>
<dbReference type="AlphaFoldDB" id="A0AAJ7XGC7"/>
<comment type="similarity">
    <text evidence="2">Belongs to the nicastrin family.</text>
</comment>
<reference evidence="14" key="1">
    <citation type="submission" date="2025-08" db="UniProtKB">
        <authorList>
            <consortium name="RefSeq"/>
        </authorList>
    </citation>
    <scope>IDENTIFICATION</scope>
    <source>
        <tissue evidence="14">Sperm</tissue>
    </source>
</reference>
<sequence>MAALWLSLVPPLLLLLLAAWVHGNSVEQKIYVELKDTAACVRLMNGTHQIGCQSSVGGDTGVLHLVSSAEDLAWVLKDGPHSPYMALLDNYMFSRETMMQLKVARGRVAGVVVMLHQKALPLAPANFSHDLSCPNDKFGMYEDTDYAHCRRTVWNPSGTGLALEDFGFPVFLLRDANETSAVLQCVRNHNVPSNDTSKKVEYPLCAIQLKSHMHGVRDTVTCMRRSHLFNNLNPELVCDSLGDYNVLGVLQPINQSMKGKPDKDIIIAAARLDSRSFFWNVTSGADSAASGFVTLLAAAEALAALGNASRSLPRNVMFLFLQGEAFDYIGSSRFVYDIMRNKSFLSLDSIHSFLEISQVGLRDGATVWAHSDPISRQVPQVNESVWSMVEALRAGGLTVATPDPEQPLPPSSLQRFLRHRNLSGVVLAEHRTAFYNQYYHSVYDVAPNIKLSFPEGLTPEEELTYPSDIAKNLTELATGVARALYLQAGGDQETIMDVQANTTTVARLLYTLLVRANNSWLRSIMDKENKGILGRHALSFYVGVSDNWSHNDITQVVLHALANLTGTTVPLNETACRDPKKHGVTDEEMYKYIWVMGSPPGKGAEEGDKEGGGFCTRSTAHLSPAVSPAFELHDFDSGEYSTWTESRWKQLRARLFLVASPQLEHVTLAVGCLVLALSLCSVYLVNSKADVLFTPTRDAHSPAY</sequence>
<dbReference type="CTD" id="23385"/>
<dbReference type="CDD" id="cd03881">
    <property type="entry name" value="M28_Nicastrin"/>
    <property type="match status" value="1"/>
</dbReference>
<dbReference type="Gene3D" id="3.40.630.10">
    <property type="entry name" value="Zn peptidases"/>
    <property type="match status" value="1"/>
</dbReference>
<feature type="transmembrane region" description="Helical" evidence="10">
    <location>
        <begin position="666"/>
        <end position="685"/>
    </location>
</feature>
<dbReference type="GO" id="GO:0016485">
    <property type="term" value="P:protein processing"/>
    <property type="evidence" value="ECO:0007669"/>
    <property type="project" value="InterPro"/>
</dbReference>
<dbReference type="Pfam" id="PF18266">
    <property type="entry name" value="Ncstrn_small"/>
    <property type="match status" value="1"/>
</dbReference>
<evidence type="ECO:0000256" key="7">
    <source>
        <dbReference type="ARBA" id="ARBA00022989"/>
    </source>
</evidence>
<accession>A0AAJ7XGC7</accession>
<dbReference type="GO" id="GO:0005886">
    <property type="term" value="C:plasma membrane"/>
    <property type="evidence" value="ECO:0007669"/>
    <property type="project" value="UniProtKB-ARBA"/>
</dbReference>
<dbReference type="GO" id="GO:0007220">
    <property type="term" value="P:Notch receptor processing"/>
    <property type="evidence" value="ECO:0007669"/>
    <property type="project" value="TreeGrafter"/>
</dbReference>
<dbReference type="PANTHER" id="PTHR21092:SF0">
    <property type="entry name" value="NICASTRIN"/>
    <property type="match status" value="1"/>
</dbReference>
<protein>
    <recommendedName>
        <fullName evidence="3">Nicastrin</fullName>
    </recommendedName>
</protein>
<feature type="domain" description="Nicastrin small lobe" evidence="12">
    <location>
        <begin position="39"/>
        <end position="215"/>
    </location>
</feature>
<evidence type="ECO:0000256" key="3">
    <source>
        <dbReference type="ARBA" id="ARBA00015303"/>
    </source>
</evidence>